<proteinExistence type="predicted"/>
<evidence type="ECO:0000313" key="4">
    <source>
        <dbReference type="EMBL" id="NKE45425.1"/>
    </source>
</evidence>
<evidence type="ECO:0000256" key="1">
    <source>
        <dbReference type="ARBA" id="ARBA00022729"/>
    </source>
</evidence>
<keyword evidence="1 2" id="KW-0732">Signal</keyword>
<dbReference type="EMBL" id="JAAVTX010000003">
    <property type="protein sequence ID" value="NKE45425.1"/>
    <property type="molecule type" value="Genomic_DNA"/>
</dbReference>
<dbReference type="InterPro" id="IPR003715">
    <property type="entry name" value="Poly_export_N"/>
</dbReference>
<dbReference type="PANTHER" id="PTHR33619:SF3">
    <property type="entry name" value="POLYSACCHARIDE EXPORT PROTEIN GFCE-RELATED"/>
    <property type="match status" value="1"/>
</dbReference>
<dbReference type="Proteomes" id="UP000765160">
    <property type="component" value="Unassembled WGS sequence"/>
</dbReference>
<protein>
    <submittedName>
        <fullName evidence="4">Sugar ABC transporter substrate-binding protein</fullName>
    </submittedName>
</protein>
<feature type="domain" description="Polysaccharide export protein N-terminal" evidence="3">
    <location>
        <begin position="41"/>
        <end position="116"/>
    </location>
</feature>
<gene>
    <name evidence="4" type="ORF">HB662_11615</name>
</gene>
<reference evidence="4 5" key="1">
    <citation type="submission" date="2020-03" db="EMBL/GenBank/DDBJ databases">
        <title>Roseomonas selenitidurans sp. nov. isolated from soil.</title>
        <authorList>
            <person name="Liu H."/>
        </authorList>
    </citation>
    <scope>NUCLEOTIDE SEQUENCE [LARGE SCALE GENOMIC DNA]</scope>
    <source>
        <strain evidence="4 5">JCM 15073</strain>
    </source>
</reference>
<organism evidence="4 5">
    <name type="scientific">Falsiroseomonas frigidaquae</name>
    <dbReference type="NCBI Taxonomy" id="487318"/>
    <lineage>
        <taxon>Bacteria</taxon>
        <taxon>Pseudomonadati</taxon>
        <taxon>Pseudomonadota</taxon>
        <taxon>Alphaproteobacteria</taxon>
        <taxon>Acetobacterales</taxon>
        <taxon>Roseomonadaceae</taxon>
        <taxon>Falsiroseomonas</taxon>
    </lineage>
</organism>
<name>A0ABX1EZD5_9PROT</name>
<dbReference type="RefSeq" id="WP_168049866.1">
    <property type="nucleotide sequence ID" value="NZ_JAATJR010000003.1"/>
</dbReference>
<sequence>MKSFRFAGIPAWSALALGLTAGLAGCAGAPPALPAANAETAAASSYLIGPGDTLNVFVYRAPELSATALPVRPDGRISLPLVPDIEAAGRSPSELARALEQELKEYVREPNVTVMVQSFVGQPSRQIRVIGEATQPLAIPYREGLSVLDVMINARGLTRYAAGNRAEIIRRPPGGETPQVIPVRLDDLLRGGDISQDVAMQPGDTLVIPQGWF</sequence>
<feature type="chain" id="PRO_5046364397" evidence="2">
    <location>
        <begin position="30"/>
        <end position="213"/>
    </location>
</feature>
<keyword evidence="5" id="KW-1185">Reference proteome</keyword>
<comment type="caution">
    <text evidence="4">The sequence shown here is derived from an EMBL/GenBank/DDBJ whole genome shotgun (WGS) entry which is preliminary data.</text>
</comment>
<feature type="signal peptide" evidence="2">
    <location>
        <begin position="1"/>
        <end position="29"/>
    </location>
</feature>
<evidence type="ECO:0000313" key="5">
    <source>
        <dbReference type="Proteomes" id="UP000765160"/>
    </source>
</evidence>
<dbReference type="InterPro" id="IPR049712">
    <property type="entry name" value="Poly_export"/>
</dbReference>
<dbReference type="Pfam" id="PF02563">
    <property type="entry name" value="Poly_export"/>
    <property type="match status" value="1"/>
</dbReference>
<dbReference type="InterPro" id="IPR017477">
    <property type="entry name" value="PEP-CTERM_polysacc_export"/>
</dbReference>
<evidence type="ECO:0000259" key="3">
    <source>
        <dbReference type="Pfam" id="PF02563"/>
    </source>
</evidence>
<dbReference type="PANTHER" id="PTHR33619">
    <property type="entry name" value="POLYSACCHARIDE EXPORT PROTEIN GFCE-RELATED"/>
    <property type="match status" value="1"/>
</dbReference>
<dbReference type="Gene3D" id="3.30.1950.10">
    <property type="entry name" value="wza like domain"/>
    <property type="match status" value="1"/>
</dbReference>
<dbReference type="PROSITE" id="PS51257">
    <property type="entry name" value="PROKAR_LIPOPROTEIN"/>
    <property type="match status" value="1"/>
</dbReference>
<accession>A0ABX1EZD5</accession>
<dbReference type="NCBIfam" id="TIGR03027">
    <property type="entry name" value="pepcterm_export"/>
    <property type="match status" value="1"/>
</dbReference>
<evidence type="ECO:0000256" key="2">
    <source>
        <dbReference type="SAM" id="SignalP"/>
    </source>
</evidence>